<organism evidence="2 3">
    <name type="scientific">Bacteroides uniformis str. 3978 T3 ii</name>
    <dbReference type="NCBI Taxonomy" id="1339349"/>
    <lineage>
        <taxon>Bacteria</taxon>
        <taxon>Pseudomonadati</taxon>
        <taxon>Bacteroidota</taxon>
        <taxon>Bacteroidia</taxon>
        <taxon>Bacteroidales</taxon>
        <taxon>Bacteroidaceae</taxon>
        <taxon>Bacteroides</taxon>
    </lineage>
</organism>
<dbReference type="GO" id="GO:0016788">
    <property type="term" value="F:hydrolase activity, acting on ester bonds"/>
    <property type="evidence" value="ECO:0007669"/>
    <property type="project" value="InterPro"/>
</dbReference>
<feature type="binding site" evidence="1">
    <location>
        <position position="139"/>
    </location>
    <ligand>
        <name>a divalent metal cation</name>
        <dbReference type="ChEBI" id="CHEBI:60240"/>
        <label>2</label>
    </ligand>
</feature>
<dbReference type="AlphaFoldDB" id="A0A078RV29"/>
<dbReference type="GO" id="GO:0005829">
    <property type="term" value="C:cytosol"/>
    <property type="evidence" value="ECO:0007669"/>
    <property type="project" value="TreeGrafter"/>
</dbReference>
<dbReference type="InterPro" id="IPR032466">
    <property type="entry name" value="Metal_Hydrolase"/>
</dbReference>
<dbReference type="PATRIC" id="fig|1339349.3.peg.4066"/>
<gene>
    <name evidence="2" type="ORF">M094_3015</name>
</gene>
<evidence type="ECO:0000313" key="3">
    <source>
        <dbReference type="Proteomes" id="UP000028013"/>
    </source>
</evidence>
<feature type="binding site" evidence="1">
    <location>
        <position position="80"/>
    </location>
    <ligand>
        <name>a divalent metal cation</name>
        <dbReference type="ChEBI" id="CHEBI:60240"/>
        <label>1</label>
    </ligand>
</feature>
<dbReference type="GO" id="GO:0046872">
    <property type="term" value="F:metal ion binding"/>
    <property type="evidence" value="ECO:0007669"/>
    <property type="project" value="UniProtKB-KW"/>
</dbReference>
<dbReference type="PIRSF" id="PIRSF005902">
    <property type="entry name" value="DNase_TatD"/>
    <property type="match status" value="1"/>
</dbReference>
<accession>A0A078RV29</accession>
<evidence type="ECO:0000256" key="1">
    <source>
        <dbReference type="PIRSR" id="PIRSR005902-1"/>
    </source>
</evidence>
<dbReference type="EMBL" id="JNHN01000184">
    <property type="protein sequence ID" value="KDS48082.1"/>
    <property type="molecule type" value="Genomic_DNA"/>
</dbReference>
<dbReference type="RefSeq" id="WP_035447383.1">
    <property type="nucleotide sequence ID" value="NZ_JNHN01000184.1"/>
</dbReference>
<proteinExistence type="predicted"/>
<dbReference type="SUPFAM" id="SSF51556">
    <property type="entry name" value="Metallo-dependent hydrolases"/>
    <property type="match status" value="1"/>
</dbReference>
<evidence type="ECO:0000313" key="2">
    <source>
        <dbReference type="EMBL" id="KDS48082.1"/>
    </source>
</evidence>
<keyword evidence="1" id="KW-0479">Metal-binding</keyword>
<dbReference type="PANTHER" id="PTHR46124:SF3">
    <property type="entry name" value="HYDROLASE"/>
    <property type="match status" value="1"/>
</dbReference>
<feature type="binding site" evidence="1">
    <location>
        <position position="115"/>
    </location>
    <ligand>
        <name>a divalent metal cation</name>
        <dbReference type="ChEBI" id="CHEBI:60240"/>
        <label>2</label>
    </ligand>
</feature>
<dbReference type="Gene3D" id="3.20.20.140">
    <property type="entry name" value="Metal-dependent hydrolases"/>
    <property type="match status" value="1"/>
</dbReference>
<dbReference type="InterPro" id="IPR001130">
    <property type="entry name" value="TatD-like"/>
</dbReference>
<dbReference type="PANTHER" id="PTHR46124">
    <property type="entry name" value="D-AMINOACYL-TRNA DEACYLASE"/>
    <property type="match status" value="1"/>
</dbReference>
<reference evidence="2 3" key="1">
    <citation type="submission" date="2014-04" db="EMBL/GenBank/DDBJ databases">
        <authorList>
            <person name="Sears C."/>
            <person name="Carroll K."/>
            <person name="Sack B.R."/>
            <person name="Qadri F."/>
            <person name="Myers L.L."/>
            <person name="Chung G.-T."/>
            <person name="Escheverria P."/>
            <person name="Fraser C.M."/>
            <person name="Sadzewicz L."/>
            <person name="Shefchek K.A."/>
            <person name="Tallon L."/>
            <person name="Das S.P."/>
            <person name="Daugherty S."/>
            <person name="Mongodin E.F."/>
        </authorList>
    </citation>
    <scope>NUCLEOTIDE SEQUENCE [LARGE SCALE GENOMIC DNA]</scope>
    <source>
        <strain evidence="2 3">3978 T3 ii</strain>
    </source>
</reference>
<name>A0A078RV29_BACUN</name>
<protein>
    <submittedName>
        <fullName evidence="2">TatD related DNase family protein</fullName>
    </submittedName>
</protein>
<dbReference type="Pfam" id="PF01026">
    <property type="entry name" value="TatD_DNase"/>
    <property type="match status" value="1"/>
</dbReference>
<sequence>MNIPVDIHTHRLPQVPGTAIANCYPETFSPQSGGWYSVGIHPWHIGRSGGEHSGVEGAVASRVCGLEELVRHPQVLAVGEAGLDKLADAPMDLQVEVFRCQACLAEEVGKPLVIHLVKAVDELLKVKRDLRPSNPWIIHGFRGKAALAEEYLKHGFYLSFGEKYREAALCRVPADRLFIETDESEVSIGELYARAAEVRGISPEELGETLRRNVCKVFFKP</sequence>
<comment type="caution">
    <text evidence="2">The sequence shown here is derived from an EMBL/GenBank/DDBJ whole genome shotgun (WGS) entry which is preliminary data.</text>
</comment>
<feature type="binding site" evidence="1">
    <location>
        <position position="182"/>
    </location>
    <ligand>
        <name>a divalent metal cation</name>
        <dbReference type="ChEBI" id="CHEBI:60240"/>
        <label>1</label>
    </ligand>
</feature>
<dbReference type="Proteomes" id="UP000028013">
    <property type="component" value="Unassembled WGS sequence"/>
</dbReference>